<dbReference type="InterPro" id="IPR000182">
    <property type="entry name" value="GNAT_dom"/>
</dbReference>
<dbReference type="Gene3D" id="3.40.630.30">
    <property type="match status" value="1"/>
</dbReference>
<dbReference type="Proteomes" id="UP001060112">
    <property type="component" value="Chromosome"/>
</dbReference>
<dbReference type="RefSeq" id="WP_290141987.1">
    <property type="nucleotide sequence ID" value="NZ_CP101620.1"/>
</dbReference>
<dbReference type="Pfam" id="PF13302">
    <property type="entry name" value="Acetyltransf_3"/>
    <property type="match status" value="1"/>
</dbReference>
<protein>
    <submittedName>
        <fullName evidence="2">GNAT family N-acetyltransferase</fullName>
    </submittedName>
</protein>
<dbReference type="PANTHER" id="PTHR43792">
    <property type="entry name" value="GNAT FAMILY, PUTATIVE (AFU_ORTHOLOGUE AFUA_3G00765)-RELATED-RELATED"/>
    <property type="match status" value="1"/>
</dbReference>
<keyword evidence="3" id="KW-1185">Reference proteome</keyword>
<proteinExistence type="predicted"/>
<feature type="domain" description="N-acetyltransferase" evidence="1">
    <location>
        <begin position="14"/>
        <end position="176"/>
    </location>
</feature>
<evidence type="ECO:0000313" key="3">
    <source>
        <dbReference type="Proteomes" id="UP001060112"/>
    </source>
</evidence>
<organism evidence="2 3">
    <name type="scientific">Allocoprobacillus halotolerans</name>
    <dbReference type="NCBI Taxonomy" id="2944914"/>
    <lineage>
        <taxon>Bacteria</taxon>
        <taxon>Bacillati</taxon>
        <taxon>Bacillota</taxon>
        <taxon>Erysipelotrichia</taxon>
        <taxon>Erysipelotrichales</taxon>
        <taxon>Erysipelotrichaceae</taxon>
        <taxon>Allocoprobacillus</taxon>
    </lineage>
</organism>
<dbReference type="InterPro" id="IPR016181">
    <property type="entry name" value="Acyl_CoA_acyltransferase"/>
</dbReference>
<evidence type="ECO:0000313" key="2">
    <source>
        <dbReference type="EMBL" id="UTY40566.1"/>
    </source>
</evidence>
<reference evidence="2" key="1">
    <citation type="submission" date="2022-07" db="EMBL/GenBank/DDBJ databases">
        <title>Faecal culturing of patients with breast cancer.</title>
        <authorList>
            <person name="Teng N.M.Y."/>
            <person name="Kiu R."/>
            <person name="Evans R."/>
            <person name="Baker D.J."/>
            <person name="Zenner C."/>
            <person name="Robinson S.D."/>
            <person name="Hall L.J."/>
        </authorList>
    </citation>
    <scope>NUCLEOTIDE SEQUENCE</scope>
    <source>
        <strain evidence="2">LH1062</strain>
    </source>
</reference>
<name>A0ABY5I5G6_9FIRM</name>
<sequence>MKHIGTKNIETSRLLLRRFQSDDVDDMFENWANDEAVTYFLTWPPHQNKEVTRQIIQDWIQQYEKLDNYNWAIVLKDNQKVIGSIAVTEQNEKAQLAQIGYCLSRTYWHQGIMSEALNAVIDFLFNQVEFECIQARHAANNLHSGGVMKKCGMTYEGTLRHSDWNNQGVCDICYYSILRSEYIKKEVL</sequence>
<dbReference type="EMBL" id="CP101620">
    <property type="protein sequence ID" value="UTY40566.1"/>
    <property type="molecule type" value="Genomic_DNA"/>
</dbReference>
<gene>
    <name evidence="2" type="ORF">NMU03_07270</name>
</gene>
<dbReference type="SUPFAM" id="SSF55729">
    <property type="entry name" value="Acyl-CoA N-acyltransferases (Nat)"/>
    <property type="match status" value="1"/>
</dbReference>
<evidence type="ECO:0000259" key="1">
    <source>
        <dbReference type="PROSITE" id="PS51186"/>
    </source>
</evidence>
<dbReference type="PROSITE" id="PS51186">
    <property type="entry name" value="GNAT"/>
    <property type="match status" value="1"/>
</dbReference>
<dbReference type="InterPro" id="IPR051531">
    <property type="entry name" value="N-acetyltransferase"/>
</dbReference>
<accession>A0ABY5I5G6</accession>